<keyword evidence="3" id="KW-1185">Reference proteome</keyword>
<evidence type="ECO:0000313" key="3">
    <source>
        <dbReference type="Proteomes" id="UP000604475"/>
    </source>
</evidence>
<accession>A0A937RFB3</accession>
<dbReference type="InterPro" id="IPR009381">
    <property type="entry name" value="Trehalose_catabolism_ThuA_prok"/>
</dbReference>
<proteinExistence type="predicted"/>
<sequence length="255" mass="28805">MLEMDGSRRPPRVLVWGENVHDQEDHEVRQAYPLTMHETIAAALRRLLGERALVETATLQEPDHGLSSARVAEVDVLLWWGHVAHDVIADEVVDRLQRRVQQGMGLIVLHSGHLSKIFRRLMGTNCHLRWREGNDREILWPIMPGHPILRGISGPIVLPAHEMYGEPFNVPAPDSLLFISNFSGGEVFRSGMCWTRGQGKVFYFSPGHETHPVYHHPEVQLVLANAVQWCAPSGAQATLESSLRSPEGWFERETT</sequence>
<evidence type="ECO:0000259" key="1">
    <source>
        <dbReference type="Pfam" id="PF06283"/>
    </source>
</evidence>
<dbReference type="SUPFAM" id="SSF52317">
    <property type="entry name" value="Class I glutamine amidotransferase-like"/>
    <property type="match status" value="1"/>
</dbReference>
<dbReference type="Gene3D" id="3.40.50.880">
    <property type="match status" value="1"/>
</dbReference>
<feature type="domain" description="ThuA-like" evidence="1">
    <location>
        <begin position="13"/>
        <end position="230"/>
    </location>
</feature>
<name>A0A937RFB3_9ACTN</name>
<dbReference type="InterPro" id="IPR029062">
    <property type="entry name" value="Class_I_gatase-like"/>
</dbReference>
<evidence type="ECO:0000313" key="2">
    <source>
        <dbReference type="EMBL" id="MBL7629375.1"/>
    </source>
</evidence>
<dbReference type="Proteomes" id="UP000604475">
    <property type="component" value="Unassembled WGS sequence"/>
</dbReference>
<dbReference type="AlphaFoldDB" id="A0A937RFB3"/>
<reference evidence="2" key="1">
    <citation type="submission" date="2020-12" db="EMBL/GenBank/DDBJ databases">
        <title>Genomic characterization of non-nitrogen-fixing Frankia strains.</title>
        <authorList>
            <person name="Carlos-Shanley C."/>
            <person name="Guerra T."/>
            <person name="Hahn D."/>
        </authorList>
    </citation>
    <scope>NUCLEOTIDE SEQUENCE</scope>
    <source>
        <strain evidence="2">CN6</strain>
    </source>
</reference>
<comment type="caution">
    <text evidence="2">The sequence shown here is derived from an EMBL/GenBank/DDBJ whole genome shotgun (WGS) entry which is preliminary data.</text>
</comment>
<dbReference type="RefSeq" id="WP_203005378.1">
    <property type="nucleotide sequence ID" value="NZ_JADWYU010000131.1"/>
</dbReference>
<gene>
    <name evidence="2" type="ORF">I7412_19835</name>
</gene>
<dbReference type="InterPro" id="IPR029010">
    <property type="entry name" value="ThuA-like"/>
</dbReference>
<dbReference type="EMBL" id="JAEACQ010000227">
    <property type="protein sequence ID" value="MBL7629375.1"/>
    <property type="molecule type" value="Genomic_DNA"/>
</dbReference>
<organism evidence="2 3">
    <name type="scientific">Frankia nepalensis</name>
    <dbReference type="NCBI Taxonomy" id="1836974"/>
    <lineage>
        <taxon>Bacteria</taxon>
        <taxon>Bacillati</taxon>
        <taxon>Actinomycetota</taxon>
        <taxon>Actinomycetes</taxon>
        <taxon>Frankiales</taxon>
        <taxon>Frankiaceae</taxon>
        <taxon>Frankia</taxon>
    </lineage>
</organism>
<dbReference type="PIRSF" id="PIRSF030013">
    <property type="entry name" value="ThuA"/>
    <property type="match status" value="1"/>
</dbReference>
<dbReference type="Pfam" id="PF06283">
    <property type="entry name" value="ThuA"/>
    <property type="match status" value="1"/>
</dbReference>
<protein>
    <submittedName>
        <fullName evidence="2">ThuA domain-containing protein</fullName>
    </submittedName>
</protein>